<keyword evidence="13" id="KW-0547">Nucleotide-binding</keyword>
<dbReference type="GO" id="GO:0005737">
    <property type="term" value="C:cytoplasm"/>
    <property type="evidence" value="ECO:0007669"/>
    <property type="project" value="UniProtKB-SubCell"/>
</dbReference>
<evidence type="ECO:0000256" key="10">
    <source>
        <dbReference type="ARBA" id="ARBA00075482"/>
    </source>
</evidence>
<dbReference type="FunFam" id="3.90.190.20:FF:000006">
    <property type="entry name" value="UDP-N-acetylmuramoyl-L-alanyl-D-glutamate--2,6-diaminopimelate ligase"/>
    <property type="match status" value="1"/>
</dbReference>
<feature type="binding site" evidence="13">
    <location>
        <position position="192"/>
    </location>
    <ligand>
        <name>UDP-N-acetyl-alpha-D-muramoyl-L-alanyl-D-glutamate</name>
        <dbReference type="ChEBI" id="CHEBI:83900"/>
    </ligand>
</feature>
<evidence type="ECO:0000256" key="12">
    <source>
        <dbReference type="ARBA" id="ARBA00081560"/>
    </source>
</evidence>
<comment type="catalytic activity">
    <reaction evidence="7 13">
        <text>UDP-N-acetyl-alpha-D-muramoyl-L-alanyl-D-glutamate + meso-2,6-diaminopimelate + ATP = UDP-N-acetyl-alpha-D-muramoyl-L-alanyl-gamma-D-glutamyl-meso-2,6-diaminopimelate + ADP + phosphate + H(+)</text>
        <dbReference type="Rhea" id="RHEA:23676"/>
        <dbReference type="ChEBI" id="CHEBI:15378"/>
        <dbReference type="ChEBI" id="CHEBI:30616"/>
        <dbReference type="ChEBI" id="CHEBI:43474"/>
        <dbReference type="ChEBI" id="CHEBI:57791"/>
        <dbReference type="ChEBI" id="CHEBI:83900"/>
        <dbReference type="ChEBI" id="CHEBI:83905"/>
        <dbReference type="ChEBI" id="CHEBI:456216"/>
        <dbReference type="EC" id="6.3.2.13"/>
    </reaction>
</comment>
<evidence type="ECO:0000256" key="9">
    <source>
        <dbReference type="ARBA" id="ARBA00072883"/>
    </source>
</evidence>
<dbReference type="InterPro" id="IPR013221">
    <property type="entry name" value="Mur_ligase_cen"/>
</dbReference>
<feature type="binding site" evidence="13">
    <location>
        <begin position="415"/>
        <end position="418"/>
    </location>
    <ligand>
        <name>meso-2,6-diaminopimelate</name>
        <dbReference type="ChEBI" id="CHEBI:57791"/>
    </ligand>
</feature>
<dbReference type="SUPFAM" id="SSF53244">
    <property type="entry name" value="MurD-like peptide ligases, peptide-binding domain"/>
    <property type="match status" value="1"/>
</dbReference>
<dbReference type="InterPro" id="IPR000713">
    <property type="entry name" value="Mur_ligase_N"/>
</dbReference>
<dbReference type="Pfam" id="PF01225">
    <property type="entry name" value="Mur_ligase"/>
    <property type="match status" value="1"/>
</dbReference>
<keyword evidence="13" id="KW-0963">Cytoplasm</keyword>
<feature type="binding site" evidence="13">
    <location>
        <position position="194"/>
    </location>
    <ligand>
        <name>UDP-N-acetyl-alpha-D-muramoyl-L-alanyl-D-glutamate</name>
        <dbReference type="ChEBI" id="CHEBI:83900"/>
    </ligand>
</feature>
<evidence type="ECO:0000256" key="8">
    <source>
        <dbReference type="ARBA" id="ARBA00066633"/>
    </source>
</evidence>
<reference evidence="19" key="1">
    <citation type="submission" date="2015-05" db="EMBL/GenBank/DDBJ databases">
        <authorList>
            <person name="Manzano-Marin A."/>
        </authorList>
    </citation>
    <scope>NUCLEOTIDE SEQUENCE [LARGE SCALE GENOMIC DNA]</scope>
    <source>
        <strain evidence="19">officinalis</strain>
    </source>
</reference>
<dbReference type="GO" id="GO:0051301">
    <property type="term" value="P:cell division"/>
    <property type="evidence" value="ECO:0007669"/>
    <property type="project" value="UniProtKB-KW"/>
</dbReference>
<keyword evidence="13 18" id="KW-0436">Ligase</keyword>
<sequence>MSNRNFYDLLLYFGIKTQLNILLREMTIDSRKIIKGDLFIAIKGYSLDGRNYINQAIDNGASAVIAESYSNLEKNKIYFNRGVPIIYINNLNDKLSSIACRFYRNPSSKMKVVGITGTNGKTTITHLIAQWVKKTGETSAVMGTIGNGILGEISPSENTTSSAVDIQSKLSEFLKKNVSLTAIEISSHGLLQGRVSEFNFDAAVFTNLSRDHLDFHGSMKKYEAAKWLLFSDNKTKNQILNADDQIGLKWLQKLPHACAVTIKNSIPNNWKGYWLKSTNLKYHNKGVTITFDSSWGFGILKSKFIGVFNVSNLLLAMATLLMLNYPLKQLIHFSDSLSPICGRAETFQSFKKPLVIVDYAHTPDALKKILLTARLHCKNKLWCIFGCGGDRDHGKRKLMGAIAEKLSDQVILTNDNPREEDAFKIINDIMKGILNHNRVFVTIDRNKAVTKAILSASVEDVVVIAGKGHETYQNFGKYKINYSDRLTVAKLLGVTI</sequence>
<evidence type="ECO:0000256" key="2">
    <source>
        <dbReference type="ARBA" id="ARBA00022618"/>
    </source>
</evidence>
<proteinExistence type="inferred from homology"/>
<keyword evidence="5 13" id="KW-0131">Cell cycle</keyword>
<comment type="function">
    <text evidence="13">Catalyzes the addition of meso-diaminopimelic acid to the nucleotide precursor UDP-N-acetylmuramoyl-L-alanyl-D-glutamate (UMAG) in the biosynthesis of bacterial cell-wall peptidoglycan.</text>
</comment>
<feature type="binding site" evidence="13">
    <location>
        <position position="391"/>
    </location>
    <ligand>
        <name>meso-2,6-diaminopimelate</name>
        <dbReference type="ChEBI" id="CHEBI:57791"/>
    </ligand>
</feature>
<evidence type="ECO:0000259" key="15">
    <source>
        <dbReference type="Pfam" id="PF01225"/>
    </source>
</evidence>
<keyword evidence="13" id="KW-0067">ATP-binding</keyword>
<feature type="binding site" evidence="13">
    <location>
        <position position="30"/>
    </location>
    <ligand>
        <name>UDP-N-acetyl-alpha-D-muramoyl-L-alanyl-D-glutamate</name>
        <dbReference type="ChEBI" id="CHEBI:83900"/>
    </ligand>
</feature>
<dbReference type="AlphaFoldDB" id="A0A0M6W8X4"/>
<feature type="domain" description="Mur ligase N-terminal catalytic" evidence="15">
    <location>
        <begin position="26"/>
        <end position="103"/>
    </location>
</feature>
<keyword evidence="19" id="KW-1185">Reference proteome</keyword>
<dbReference type="GO" id="GO:0071555">
    <property type="term" value="P:cell wall organization"/>
    <property type="evidence" value="ECO:0007669"/>
    <property type="project" value="UniProtKB-KW"/>
</dbReference>
<evidence type="ECO:0000259" key="16">
    <source>
        <dbReference type="Pfam" id="PF02875"/>
    </source>
</evidence>
<dbReference type="Pfam" id="PF08245">
    <property type="entry name" value="Mur_ligase_M"/>
    <property type="match status" value="1"/>
</dbReference>
<dbReference type="EMBL" id="CVRF01000001">
    <property type="protein sequence ID" value="CRK85465.1"/>
    <property type="molecule type" value="Genomic_DNA"/>
</dbReference>
<dbReference type="GO" id="GO:0009252">
    <property type="term" value="P:peptidoglycan biosynthetic process"/>
    <property type="evidence" value="ECO:0007669"/>
    <property type="project" value="UniProtKB-UniRule"/>
</dbReference>
<dbReference type="Gene3D" id="3.40.1190.10">
    <property type="entry name" value="Mur-like, catalytic domain"/>
    <property type="match status" value="1"/>
</dbReference>
<dbReference type="InterPro" id="IPR036565">
    <property type="entry name" value="Mur-like_cat_sf"/>
</dbReference>
<feature type="binding site" evidence="13">
    <location>
        <position position="186"/>
    </location>
    <ligand>
        <name>UDP-N-acetyl-alpha-D-muramoyl-L-alanyl-D-glutamate</name>
        <dbReference type="ChEBI" id="CHEBI:83900"/>
    </ligand>
</feature>
<feature type="binding site" evidence="13">
    <location>
        <begin position="159"/>
        <end position="160"/>
    </location>
    <ligand>
        <name>UDP-N-acetyl-alpha-D-muramoyl-L-alanyl-D-glutamate</name>
        <dbReference type="ChEBI" id="CHEBI:83900"/>
    </ligand>
</feature>
<comment type="cofactor">
    <cofactor evidence="13">
        <name>Mg(2+)</name>
        <dbReference type="ChEBI" id="CHEBI:18420"/>
    </cofactor>
</comment>
<dbReference type="STRING" id="1715285.SOFFGTOCOR_0019"/>
<evidence type="ECO:0000256" key="3">
    <source>
        <dbReference type="ARBA" id="ARBA00022960"/>
    </source>
</evidence>
<dbReference type="Gene3D" id="3.40.1390.10">
    <property type="entry name" value="MurE/MurF, N-terminal domain"/>
    <property type="match status" value="1"/>
</dbReference>
<dbReference type="UniPathway" id="UPA00219"/>
<keyword evidence="13" id="KW-0460">Magnesium</keyword>
<accession>A0A0M6W8X4</accession>
<feature type="binding site" evidence="13">
    <location>
        <position position="158"/>
    </location>
    <ligand>
        <name>UDP-N-acetyl-alpha-D-muramoyl-L-alanyl-D-glutamate</name>
        <dbReference type="ChEBI" id="CHEBI:83900"/>
    </ligand>
</feature>
<dbReference type="HAMAP" id="MF_00208">
    <property type="entry name" value="MurE"/>
    <property type="match status" value="1"/>
</dbReference>
<dbReference type="PANTHER" id="PTHR23135">
    <property type="entry name" value="MUR LIGASE FAMILY MEMBER"/>
    <property type="match status" value="1"/>
</dbReference>
<dbReference type="Proteomes" id="UP000242301">
    <property type="component" value="Unassembled WGS sequence"/>
</dbReference>
<evidence type="ECO:0000259" key="17">
    <source>
        <dbReference type="Pfam" id="PF08245"/>
    </source>
</evidence>
<evidence type="ECO:0000256" key="14">
    <source>
        <dbReference type="RuleBase" id="RU004135"/>
    </source>
</evidence>
<evidence type="ECO:0000256" key="13">
    <source>
        <dbReference type="HAMAP-Rule" id="MF_00208"/>
    </source>
</evidence>
<dbReference type="SUPFAM" id="SSF63418">
    <property type="entry name" value="MurE/MurF N-terminal domain"/>
    <property type="match status" value="1"/>
</dbReference>
<feature type="domain" description="Mur ligase central" evidence="17">
    <location>
        <begin position="115"/>
        <end position="319"/>
    </location>
</feature>
<protein>
    <recommendedName>
        <fullName evidence="9 13">UDP-N-acetylmuramoyl-L-alanyl-D-glutamate--2,6-diaminopimelate ligase</fullName>
        <ecNumber evidence="8 13">6.3.2.13</ecNumber>
    </recommendedName>
    <alternativeName>
        <fullName evidence="10 13">Meso-A2pm-adding enzyme</fullName>
    </alternativeName>
    <alternativeName>
        <fullName evidence="11 13">Meso-diaminopimelate-adding enzyme</fullName>
    </alternativeName>
    <alternativeName>
        <fullName evidence="12 13">UDP-MurNAc-L-Ala-D-Glu:meso-diaminopimelate ligase</fullName>
    </alternativeName>
    <alternativeName>
        <fullName evidence="13">UDP-MurNAc-tripeptide synthetase</fullName>
    </alternativeName>
    <alternativeName>
        <fullName evidence="13">UDP-N-acetylmuramyl-tripeptide synthetase</fullName>
    </alternativeName>
</protein>
<keyword evidence="2 13" id="KW-0132">Cell division</keyword>
<dbReference type="EC" id="6.3.2.13" evidence="8 13"/>
<feature type="modified residue" description="N6-carboxylysine" evidence="13">
    <location>
        <position position="226"/>
    </location>
</feature>
<evidence type="ECO:0000256" key="7">
    <source>
        <dbReference type="ARBA" id="ARBA00050251"/>
    </source>
</evidence>
<keyword evidence="4 13" id="KW-0573">Peptidoglycan synthesis</keyword>
<dbReference type="GO" id="GO:0008765">
    <property type="term" value="F:UDP-N-acetylmuramoylalanyl-D-glutamate-2,6-diaminopimelate ligase activity"/>
    <property type="evidence" value="ECO:0007669"/>
    <property type="project" value="UniProtKB-UniRule"/>
</dbReference>
<keyword evidence="3 13" id="KW-0133">Cell shape</keyword>
<evidence type="ECO:0000256" key="11">
    <source>
        <dbReference type="ARBA" id="ARBA00076158"/>
    </source>
</evidence>
<dbReference type="PANTHER" id="PTHR23135:SF4">
    <property type="entry name" value="UDP-N-ACETYLMURAMOYL-L-ALANYL-D-GLUTAMATE--2,6-DIAMINOPIMELATE LIGASE MURE HOMOLOG, CHLOROPLASTIC"/>
    <property type="match status" value="1"/>
</dbReference>
<evidence type="ECO:0000256" key="1">
    <source>
        <dbReference type="ARBA" id="ARBA00005898"/>
    </source>
</evidence>
<comment type="PTM">
    <text evidence="13">Carboxylation is probably crucial for Mg(2+) binding and, consequently, for the gamma-phosphate positioning of ATP.</text>
</comment>
<comment type="subcellular location">
    <subcellularLocation>
        <location evidence="13 14">Cytoplasm</location>
    </subcellularLocation>
</comment>
<feature type="binding site" evidence="13">
    <location>
        <position position="466"/>
    </location>
    <ligand>
        <name>meso-2,6-diaminopimelate</name>
        <dbReference type="ChEBI" id="CHEBI:57791"/>
    </ligand>
</feature>
<dbReference type="InterPro" id="IPR036615">
    <property type="entry name" value="Mur_ligase_C_dom_sf"/>
</dbReference>
<evidence type="ECO:0000313" key="19">
    <source>
        <dbReference type="Proteomes" id="UP000242301"/>
    </source>
</evidence>
<dbReference type="InterPro" id="IPR004101">
    <property type="entry name" value="Mur_ligase_C"/>
</dbReference>
<keyword evidence="6 13" id="KW-0961">Cell wall biogenesis/degradation</keyword>
<name>A0A0M6W8X4_9GAMM</name>
<dbReference type="NCBIfam" id="TIGR01085">
    <property type="entry name" value="murE"/>
    <property type="match status" value="1"/>
</dbReference>
<evidence type="ECO:0000256" key="5">
    <source>
        <dbReference type="ARBA" id="ARBA00023306"/>
    </source>
</evidence>
<feature type="binding site" evidence="13">
    <location>
        <position position="470"/>
    </location>
    <ligand>
        <name>meso-2,6-diaminopimelate</name>
        <dbReference type="ChEBI" id="CHEBI:57791"/>
    </ligand>
</feature>
<evidence type="ECO:0000256" key="4">
    <source>
        <dbReference type="ARBA" id="ARBA00022984"/>
    </source>
</evidence>
<evidence type="ECO:0000313" key="18">
    <source>
        <dbReference type="EMBL" id="CRK85465.1"/>
    </source>
</evidence>
<organism evidence="18 19">
    <name type="scientific">Candidatus Providencia siddallii</name>
    <dbReference type="NCBI Taxonomy" id="1715285"/>
    <lineage>
        <taxon>Bacteria</taxon>
        <taxon>Pseudomonadati</taxon>
        <taxon>Pseudomonadota</taxon>
        <taxon>Gammaproteobacteria</taxon>
        <taxon>Enterobacterales</taxon>
        <taxon>Morganellaceae</taxon>
        <taxon>Providencia</taxon>
    </lineage>
</organism>
<feature type="short sequence motif" description="Meso-diaminopimelate recognition motif" evidence="13">
    <location>
        <begin position="415"/>
        <end position="418"/>
    </location>
</feature>
<dbReference type="SUPFAM" id="SSF53623">
    <property type="entry name" value="MurD-like peptide ligases, catalytic domain"/>
    <property type="match status" value="1"/>
</dbReference>
<feature type="binding site" evidence="13">
    <location>
        <begin position="117"/>
        <end position="123"/>
    </location>
    <ligand>
        <name>ATP</name>
        <dbReference type="ChEBI" id="CHEBI:30616"/>
    </ligand>
</feature>
<dbReference type="GO" id="GO:0000287">
    <property type="term" value="F:magnesium ion binding"/>
    <property type="evidence" value="ECO:0007669"/>
    <property type="project" value="UniProtKB-UniRule"/>
</dbReference>
<dbReference type="InterPro" id="IPR035911">
    <property type="entry name" value="MurE/MurF_N"/>
</dbReference>
<dbReference type="GO" id="GO:0008360">
    <property type="term" value="P:regulation of cell shape"/>
    <property type="evidence" value="ECO:0007669"/>
    <property type="project" value="UniProtKB-KW"/>
</dbReference>
<dbReference type="Gene3D" id="3.90.190.20">
    <property type="entry name" value="Mur ligase, C-terminal domain"/>
    <property type="match status" value="1"/>
</dbReference>
<gene>
    <name evidence="13 18" type="primary">murE</name>
    <name evidence="18" type="ORF">SOFFGTOCOR_0019</name>
</gene>
<dbReference type="NCBIfam" id="NF001123">
    <property type="entry name" value="PRK00139.1-1"/>
    <property type="match status" value="1"/>
</dbReference>
<feature type="domain" description="Mur ligase C-terminal" evidence="16">
    <location>
        <begin position="342"/>
        <end position="468"/>
    </location>
</feature>
<comment type="caution">
    <text evidence="13">Lacks conserved residue(s) required for the propagation of feature annotation.</text>
</comment>
<evidence type="ECO:0000256" key="6">
    <source>
        <dbReference type="ARBA" id="ARBA00023316"/>
    </source>
</evidence>
<comment type="similarity">
    <text evidence="1 13">Belongs to the MurCDEF family. MurE subfamily.</text>
</comment>
<dbReference type="Pfam" id="PF02875">
    <property type="entry name" value="Mur_ligase_C"/>
    <property type="match status" value="1"/>
</dbReference>
<comment type="pathway">
    <text evidence="13 14">Cell wall biogenesis; peptidoglycan biosynthesis.</text>
</comment>
<dbReference type="InterPro" id="IPR005761">
    <property type="entry name" value="UDP-N-AcMur-Glu-dNH2Pim_ligase"/>
</dbReference>
<dbReference type="NCBIfam" id="NF001126">
    <property type="entry name" value="PRK00139.1-4"/>
    <property type="match status" value="1"/>
</dbReference>
<dbReference type="GO" id="GO:0005524">
    <property type="term" value="F:ATP binding"/>
    <property type="evidence" value="ECO:0007669"/>
    <property type="project" value="UniProtKB-UniRule"/>
</dbReference>